<protein>
    <recommendedName>
        <fullName evidence="5">Aldehyde dehydrogenase domain-containing protein</fullName>
    </recommendedName>
</protein>
<reference evidence="6" key="1">
    <citation type="submission" date="2022-01" db="EMBL/GenBank/DDBJ databases">
        <authorList>
            <person name="King R."/>
        </authorList>
    </citation>
    <scope>NUCLEOTIDE SEQUENCE</scope>
</reference>
<dbReference type="InterPro" id="IPR016163">
    <property type="entry name" value="Ald_DH_C"/>
</dbReference>
<dbReference type="InterPro" id="IPR016162">
    <property type="entry name" value="Ald_DH_N"/>
</dbReference>
<dbReference type="InterPro" id="IPR029510">
    <property type="entry name" value="Ald_DH_CS_GLU"/>
</dbReference>
<dbReference type="InterPro" id="IPR016160">
    <property type="entry name" value="Ald_DH_CS_CYS"/>
</dbReference>
<dbReference type="GO" id="GO:0016620">
    <property type="term" value="F:oxidoreductase activity, acting on the aldehyde or oxo group of donors, NAD or NADP as acceptor"/>
    <property type="evidence" value="ECO:0007669"/>
    <property type="project" value="InterPro"/>
</dbReference>
<evidence type="ECO:0000259" key="5">
    <source>
        <dbReference type="Pfam" id="PF00171"/>
    </source>
</evidence>
<name>A0A9N9TQE1_PHYSR</name>
<comment type="similarity">
    <text evidence="1 4">Belongs to the aldehyde dehydrogenase family.</text>
</comment>
<dbReference type="PROSITE" id="PS00687">
    <property type="entry name" value="ALDEHYDE_DEHYDR_GLU"/>
    <property type="match status" value="1"/>
</dbReference>
<feature type="domain" description="Aldehyde dehydrogenase" evidence="5">
    <location>
        <begin position="21"/>
        <end position="484"/>
    </location>
</feature>
<dbReference type="Pfam" id="PF00171">
    <property type="entry name" value="Aldedh"/>
    <property type="match status" value="1"/>
</dbReference>
<organism evidence="6 7">
    <name type="scientific">Phyllotreta striolata</name>
    <name type="common">Striped flea beetle</name>
    <name type="synonym">Crioceris striolata</name>
    <dbReference type="NCBI Taxonomy" id="444603"/>
    <lineage>
        <taxon>Eukaryota</taxon>
        <taxon>Metazoa</taxon>
        <taxon>Ecdysozoa</taxon>
        <taxon>Arthropoda</taxon>
        <taxon>Hexapoda</taxon>
        <taxon>Insecta</taxon>
        <taxon>Pterygota</taxon>
        <taxon>Neoptera</taxon>
        <taxon>Endopterygota</taxon>
        <taxon>Coleoptera</taxon>
        <taxon>Polyphaga</taxon>
        <taxon>Cucujiformia</taxon>
        <taxon>Chrysomeloidea</taxon>
        <taxon>Chrysomelidae</taxon>
        <taxon>Galerucinae</taxon>
        <taxon>Alticini</taxon>
        <taxon>Phyllotreta</taxon>
    </lineage>
</organism>
<dbReference type="SUPFAM" id="SSF53720">
    <property type="entry name" value="ALDH-like"/>
    <property type="match status" value="1"/>
</dbReference>
<dbReference type="PROSITE" id="PS00070">
    <property type="entry name" value="ALDEHYDE_DEHYDR_CYS"/>
    <property type="match status" value="1"/>
</dbReference>
<dbReference type="Gene3D" id="3.40.605.10">
    <property type="entry name" value="Aldehyde Dehydrogenase, Chain A, domain 1"/>
    <property type="match status" value="1"/>
</dbReference>
<sequence>MAANPRNTQIKYTKLFINNEFVDAESKKTFQVLNPSTEKVIANVAEGDKADVDKAVAAAEAAFKRGSEWRTMDASARGALINKLADLMEKNIDELAAIDTLENGKTFENAKIFTDLSVKALRYFAGYTDKIHGKTIPSDGPYLSMTRQEPIGVVAQIIPWNYAILMAAWKWGPALAAGCTVVLKPAEQTPLGALYLAALAKEAGFPKGVINVIPGYGPTAGSALCYHPSVRKVAFTGSTEVGHIIMESAAKSNLKKVSLELGGKSPLVVFDDANVDEAVKIAAEAIFGNHGQSCCAGSRTYVQARIYDEFVKKAAIAAESIKVGDPFDDGVHQGPQVDRVSLDKILSMIDSGKKQGAKVVTGGTRIGDVGYFVRPTVFSNVTDNMTIATDEIFGPVQSILKFDTLEEVIERANNTKYGLAAGVVTKNIDTALVFAEAVEAGSVWINCYDEAMGAQTPFGGYKQSGIGRDLGKDSLKEYLEVKMISIKLPTKN</sequence>
<dbReference type="EMBL" id="OU900095">
    <property type="protein sequence ID" value="CAG9858402.1"/>
    <property type="molecule type" value="Genomic_DNA"/>
</dbReference>
<dbReference type="FunFam" id="3.40.605.10:FF:000026">
    <property type="entry name" value="Aldehyde dehydrogenase, putative"/>
    <property type="match status" value="1"/>
</dbReference>
<dbReference type="AlphaFoldDB" id="A0A9N9TQE1"/>
<gene>
    <name evidence="6" type="ORF">PHYEVI_LOCUS4791</name>
</gene>
<dbReference type="PANTHER" id="PTHR11699">
    <property type="entry name" value="ALDEHYDE DEHYDROGENASE-RELATED"/>
    <property type="match status" value="1"/>
</dbReference>
<accession>A0A9N9TQE1</accession>
<evidence type="ECO:0000256" key="3">
    <source>
        <dbReference type="PROSITE-ProRule" id="PRU10007"/>
    </source>
</evidence>
<evidence type="ECO:0000256" key="1">
    <source>
        <dbReference type="ARBA" id="ARBA00009986"/>
    </source>
</evidence>
<dbReference type="Proteomes" id="UP001153712">
    <property type="component" value="Chromosome 2"/>
</dbReference>
<dbReference type="InterPro" id="IPR016161">
    <property type="entry name" value="Ald_DH/histidinol_DH"/>
</dbReference>
<proteinExistence type="inferred from homology"/>
<dbReference type="Gene3D" id="3.40.309.10">
    <property type="entry name" value="Aldehyde Dehydrogenase, Chain A, domain 2"/>
    <property type="match status" value="1"/>
</dbReference>
<keyword evidence="2 4" id="KW-0560">Oxidoreductase</keyword>
<evidence type="ECO:0000256" key="2">
    <source>
        <dbReference type="ARBA" id="ARBA00023002"/>
    </source>
</evidence>
<dbReference type="FunFam" id="3.40.309.10:FF:000001">
    <property type="entry name" value="Mitochondrial aldehyde dehydrogenase 2"/>
    <property type="match status" value="1"/>
</dbReference>
<evidence type="ECO:0000313" key="7">
    <source>
        <dbReference type="Proteomes" id="UP001153712"/>
    </source>
</evidence>
<evidence type="ECO:0000256" key="4">
    <source>
        <dbReference type="RuleBase" id="RU003345"/>
    </source>
</evidence>
<keyword evidence="7" id="KW-1185">Reference proteome</keyword>
<feature type="active site" evidence="3">
    <location>
        <position position="260"/>
    </location>
</feature>
<dbReference type="InterPro" id="IPR015590">
    <property type="entry name" value="Aldehyde_DH_dom"/>
</dbReference>
<dbReference type="FunFam" id="3.40.605.10:FF:000050">
    <property type="entry name" value="Aldehyde dehydrogenase, mitochondrial"/>
    <property type="match status" value="1"/>
</dbReference>
<evidence type="ECO:0000313" key="6">
    <source>
        <dbReference type="EMBL" id="CAG9858402.1"/>
    </source>
</evidence>
<dbReference type="OrthoDB" id="310895at2759"/>